<accession>A0A815MNE3</accession>
<gene>
    <name evidence="1" type="ORF">BJG266_LOCUS39032</name>
    <name evidence="2" type="ORF">QVE165_LOCUS55907</name>
</gene>
<proteinExistence type="predicted"/>
<evidence type="ECO:0000313" key="1">
    <source>
        <dbReference type="EMBL" id="CAF1425645.1"/>
    </source>
</evidence>
<comment type="caution">
    <text evidence="1">The sequence shown here is derived from an EMBL/GenBank/DDBJ whole genome shotgun (WGS) entry which is preliminary data.</text>
</comment>
<sequence length="115" mass="13650">MKLSLYPDASEYYEILVSIVKKKMRDNYLLFILSRKVNGNISPIKCQISDTHLFGLLKLMKTILYPQKFDQKQQKQNQKSTSKKQYETIEKMISVQKEKQNMEKQIDIKTDLDNK</sequence>
<dbReference type="Proteomes" id="UP000663877">
    <property type="component" value="Unassembled WGS sequence"/>
</dbReference>
<name>A0A815MNE3_9BILA</name>
<dbReference type="Proteomes" id="UP000663832">
    <property type="component" value="Unassembled WGS sequence"/>
</dbReference>
<dbReference type="EMBL" id="CAJNOI010001596">
    <property type="protein sequence ID" value="CAF1425645.1"/>
    <property type="molecule type" value="Genomic_DNA"/>
</dbReference>
<evidence type="ECO:0000313" key="3">
    <source>
        <dbReference type="Proteomes" id="UP000663832"/>
    </source>
</evidence>
<evidence type="ECO:0000313" key="2">
    <source>
        <dbReference type="EMBL" id="CAF1622475.1"/>
    </source>
</evidence>
<evidence type="ECO:0000313" key="4">
    <source>
        <dbReference type="Proteomes" id="UP000663877"/>
    </source>
</evidence>
<organism evidence="1 4">
    <name type="scientific">Adineta steineri</name>
    <dbReference type="NCBI Taxonomy" id="433720"/>
    <lineage>
        <taxon>Eukaryota</taxon>
        <taxon>Metazoa</taxon>
        <taxon>Spiralia</taxon>
        <taxon>Gnathifera</taxon>
        <taxon>Rotifera</taxon>
        <taxon>Eurotatoria</taxon>
        <taxon>Bdelloidea</taxon>
        <taxon>Adinetida</taxon>
        <taxon>Adinetidae</taxon>
        <taxon>Adineta</taxon>
    </lineage>
</organism>
<dbReference type="EMBL" id="CAJNOM010001922">
    <property type="protein sequence ID" value="CAF1622475.1"/>
    <property type="molecule type" value="Genomic_DNA"/>
</dbReference>
<keyword evidence="3" id="KW-1185">Reference proteome</keyword>
<protein>
    <submittedName>
        <fullName evidence="1">Uncharacterized protein</fullName>
    </submittedName>
</protein>
<dbReference type="AlphaFoldDB" id="A0A815MNE3"/>
<reference evidence="1" key="1">
    <citation type="submission" date="2021-02" db="EMBL/GenBank/DDBJ databases">
        <authorList>
            <person name="Nowell W R."/>
        </authorList>
    </citation>
    <scope>NUCLEOTIDE SEQUENCE</scope>
</reference>